<dbReference type="Gene3D" id="3.30.70.940">
    <property type="entry name" value="NusG, N-terminal domain"/>
    <property type="match status" value="1"/>
</dbReference>
<accession>A0A0H3DNH6</accession>
<dbReference type="PANTHER" id="PTHR30265">
    <property type="entry name" value="RHO-INTERACTING TRANSCRIPTION TERMINATION FACTOR NUSG"/>
    <property type="match status" value="1"/>
</dbReference>
<dbReference type="HOGENOM" id="CLU_879462_0_0_14"/>
<dbReference type="Proteomes" id="UP000007756">
    <property type="component" value="Chromosome"/>
</dbReference>
<comment type="similarity">
    <text evidence="5">Belongs to the NusG family.</text>
</comment>
<dbReference type="GO" id="GO:0006353">
    <property type="term" value="P:DNA-templated transcription termination"/>
    <property type="evidence" value="ECO:0007669"/>
    <property type="project" value="UniProtKB-UniRule"/>
</dbReference>
<dbReference type="STRING" id="722438.F539_00370"/>
<keyword evidence="1 5" id="KW-0806">Transcription termination</keyword>
<dbReference type="GO" id="GO:0032784">
    <property type="term" value="P:regulation of DNA-templated transcription elongation"/>
    <property type="evidence" value="ECO:0007669"/>
    <property type="project" value="InterPro"/>
</dbReference>
<dbReference type="PATRIC" id="fig|722438.3.peg.73"/>
<proteinExistence type="inferred from homology"/>
<organism evidence="8 9">
    <name type="scientific">Mycoplasmoides pneumoniae (strain ATCC 15531 / DSM 23978 / CIP 103766 / NBRC 14401 / NCTC 10119 / FH)</name>
    <name type="common">Mycoplasma pneumoniae</name>
    <dbReference type="NCBI Taxonomy" id="722438"/>
    <lineage>
        <taxon>Bacteria</taxon>
        <taxon>Bacillati</taxon>
        <taxon>Mycoplasmatota</taxon>
        <taxon>Mycoplasmoidales</taxon>
        <taxon>Mycoplasmoidaceae</taxon>
        <taxon>Mycoplasmoides</taxon>
    </lineage>
</organism>
<dbReference type="GeneID" id="66609291"/>
<keyword evidence="3 5" id="KW-0805">Transcription regulation</keyword>
<evidence type="ECO:0000256" key="1">
    <source>
        <dbReference type="ARBA" id="ARBA00022472"/>
    </source>
</evidence>
<dbReference type="NCBIfam" id="TIGR01956">
    <property type="entry name" value="NusG_myco"/>
    <property type="match status" value="1"/>
</dbReference>
<evidence type="ECO:0000256" key="2">
    <source>
        <dbReference type="ARBA" id="ARBA00022814"/>
    </source>
</evidence>
<dbReference type="PANTHER" id="PTHR30265:SF2">
    <property type="entry name" value="TRANSCRIPTION TERMINATION_ANTITERMINATION PROTEIN NUSG"/>
    <property type="match status" value="1"/>
</dbReference>
<dbReference type="RefSeq" id="WP_014325320.1">
    <property type="nucleotide sequence ID" value="NZ_CP010546.1"/>
</dbReference>
<dbReference type="CDD" id="cd09891">
    <property type="entry name" value="NGN_Bact_1"/>
    <property type="match status" value="1"/>
</dbReference>
<evidence type="ECO:0000259" key="7">
    <source>
        <dbReference type="SMART" id="SM00738"/>
    </source>
</evidence>
<dbReference type="EMBL" id="CP002077">
    <property type="protein sequence ID" value="ADK87233.1"/>
    <property type="molecule type" value="Genomic_DNA"/>
</dbReference>
<dbReference type="KEGG" id="mpj:MPNE_0076"/>
<keyword evidence="2 5" id="KW-0889">Transcription antitermination</keyword>
<evidence type="ECO:0000313" key="8">
    <source>
        <dbReference type="EMBL" id="ADK87233.1"/>
    </source>
</evidence>
<keyword evidence="4 5" id="KW-0804">Transcription</keyword>
<dbReference type="InterPro" id="IPR036735">
    <property type="entry name" value="NGN_dom_sf"/>
</dbReference>
<dbReference type="eggNOG" id="COG0250">
    <property type="taxonomic scope" value="Bacteria"/>
</dbReference>
<dbReference type="GO" id="GO:0031564">
    <property type="term" value="P:transcription antitermination"/>
    <property type="evidence" value="ECO:0007669"/>
    <property type="project" value="UniProtKB-UniRule"/>
</dbReference>
<gene>
    <name evidence="5" type="primary">nusG</name>
    <name evidence="8" type="ordered locus">MPNE_0076</name>
</gene>
<dbReference type="InterPro" id="IPR010216">
    <property type="entry name" value="Transcrpt_antiterm_NusG_myco"/>
</dbReference>
<protein>
    <recommendedName>
        <fullName evidence="5 6">Transcription termination/antitermination protein NusG</fullName>
    </recommendedName>
</protein>
<evidence type="ECO:0000256" key="3">
    <source>
        <dbReference type="ARBA" id="ARBA00023015"/>
    </source>
</evidence>
<dbReference type="SMART" id="SM00738">
    <property type="entry name" value="NGN"/>
    <property type="match status" value="1"/>
</dbReference>
<comment type="function">
    <text evidence="5">Participates in transcription elongation, termination and antitermination.</text>
</comment>
<name>A0A0H3DNH6_MYCPB</name>
<dbReference type="Pfam" id="PF02357">
    <property type="entry name" value="NusG"/>
    <property type="match status" value="1"/>
</dbReference>
<evidence type="ECO:0000313" key="9">
    <source>
        <dbReference type="Proteomes" id="UP000007756"/>
    </source>
</evidence>
<evidence type="ECO:0000256" key="6">
    <source>
        <dbReference type="NCBIfam" id="TIGR01956"/>
    </source>
</evidence>
<dbReference type="InterPro" id="IPR006645">
    <property type="entry name" value="NGN-like_dom"/>
</dbReference>
<reference evidence="8 9" key="1">
    <citation type="journal article" date="2010" name="Appl. Environ. Microbiol.">
        <title>Targeted chromosomal knockouts in Mycoplasma pneumoniae.</title>
        <authorList>
            <person name="Krishnakumar R."/>
            <person name="Assad-Garcia N."/>
            <person name="Benders G.A."/>
            <person name="Phan Q."/>
            <person name="Montague M.G."/>
            <person name="Glass J.I."/>
        </authorList>
    </citation>
    <scope>NUCLEOTIDE SEQUENCE [LARGE SCALE GENOMIC DNA]</scope>
    <source>
        <strain evidence="9">ATCC 15531 / DSM 22911 / NBRC 14401 / NCTC 10119 / FH</strain>
    </source>
</reference>
<dbReference type="HAMAP" id="MF_00948">
    <property type="entry name" value="NusG"/>
    <property type="match status" value="1"/>
</dbReference>
<evidence type="ECO:0000256" key="4">
    <source>
        <dbReference type="ARBA" id="ARBA00023163"/>
    </source>
</evidence>
<dbReference type="GO" id="GO:0006354">
    <property type="term" value="P:DNA-templated transcription elongation"/>
    <property type="evidence" value="ECO:0007669"/>
    <property type="project" value="UniProtKB-UniRule"/>
</dbReference>
<evidence type="ECO:0000256" key="5">
    <source>
        <dbReference type="HAMAP-Rule" id="MF_00948"/>
    </source>
</evidence>
<dbReference type="InterPro" id="IPR047050">
    <property type="entry name" value="NGN"/>
</dbReference>
<dbReference type="AlphaFoldDB" id="A0A0H3DNH6"/>
<dbReference type="PaxDb" id="722438-MPNE_0076"/>
<dbReference type="GO" id="GO:0005829">
    <property type="term" value="C:cytosol"/>
    <property type="evidence" value="ECO:0007669"/>
    <property type="project" value="TreeGrafter"/>
</dbReference>
<dbReference type="InterPro" id="IPR001062">
    <property type="entry name" value="Transcrpt_antiterm_NusG"/>
</dbReference>
<sequence>MEQVELIPQWYVAPVSVKDEAVVRNLKAKVKALGFDNEILDVRVLKEREVIEEVFSLKSGKLPRSLKNTAFTKWFVLDEDRYLKVKISEKNLLGRYIYIKMIYSEDAWRIIRNFPGITGIVGSSGRGALPTPLDQADADNLEQMLKGISVNPKKRVLVTNTAIVEMDADKFDEKFQYILKHKQVKPEAIAQVNESGEIIDTNQFAQALMEANKAEQDEWNEDVAIVKSEANKVDPSVLIPYLGKYEIVEGDTKVDQLQQFSVGNLVEVHLTGAIHIQGQIKALYQGTINKAVVEVELTTKTQLINLPLENLSFIEVEQSH</sequence>
<feature type="domain" description="NusG-like N-terminal" evidence="7">
    <location>
        <begin position="7"/>
        <end position="145"/>
    </location>
</feature>
<dbReference type="InterPro" id="IPR043425">
    <property type="entry name" value="NusG-like"/>
</dbReference>
<dbReference type="SUPFAM" id="SSF82679">
    <property type="entry name" value="N-utilization substance G protein NusG, N-terminal domain"/>
    <property type="match status" value="1"/>
</dbReference>